<dbReference type="NCBIfam" id="NF006739">
    <property type="entry name" value="PRK09267.1-5"/>
    <property type="match status" value="1"/>
</dbReference>
<dbReference type="InterPro" id="IPR008254">
    <property type="entry name" value="Flavodoxin/NO_synth"/>
</dbReference>
<keyword evidence="5 8" id="KW-0288">FMN</keyword>
<dbReference type="PROSITE" id="PS50902">
    <property type="entry name" value="FLAVODOXIN_LIKE"/>
    <property type="match status" value="1"/>
</dbReference>
<dbReference type="Pfam" id="PF00258">
    <property type="entry name" value="Flavodoxin_1"/>
    <property type="match status" value="1"/>
</dbReference>
<keyword evidence="11" id="KW-1185">Reference proteome</keyword>
<comment type="function">
    <text evidence="8">Low-potential electron donor to a number of redox enzymes.</text>
</comment>
<keyword evidence="7" id="KW-0535">Nitrogen fixation</keyword>
<keyword evidence="3 8" id="KW-0813">Transport</keyword>
<accession>A0A1N7IHU1</accession>
<keyword evidence="6 8" id="KW-0249">Electron transport</keyword>
<evidence type="ECO:0000256" key="8">
    <source>
        <dbReference type="PIRNR" id="PIRNR038996"/>
    </source>
</evidence>
<dbReference type="Gene3D" id="3.40.50.360">
    <property type="match status" value="1"/>
</dbReference>
<dbReference type="PRINTS" id="PR00369">
    <property type="entry name" value="FLAVODOXIN"/>
</dbReference>
<protein>
    <recommendedName>
        <fullName evidence="8">Flavodoxin</fullName>
    </recommendedName>
</protein>
<gene>
    <name evidence="10" type="ORF">SAMN05421779_10156</name>
</gene>
<organism evidence="10 11">
    <name type="scientific">Insolitispirillum peregrinum</name>
    <dbReference type="NCBI Taxonomy" id="80876"/>
    <lineage>
        <taxon>Bacteria</taxon>
        <taxon>Pseudomonadati</taxon>
        <taxon>Pseudomonadota</taxon>
        <taxon>Alphaproteobacteria</taxon>
        <taxon>Rhodospirillales</taxon>
        <taxon>Novispirillaceae</taxon>
        <taxon>Insolitispirillum</taxon>
    </lineage>
</organism>
<dbReference type="InterPro" id="IPR010086">
    <property type="entry name" value="Flavodoxin_lc"/>
</dbReference>
<dbReference type="SUPFAM" id="SSF52218">
    <property type="entry name" value="Flavoproteins"/>
    <property type="match status" value="1"/>
</dbReference>
<dbReference type="InterPro" id="IPR001094">
    <property type="entry name" value="Flavdoxin-like"/>
</dbReference>
<sequence>MSITVVFGSDSGCTKAIATRIGKKLNATVLNITKAKTADFEDCSLLVLGCPTYGVGDLQADWEERLGVLEEADLSNTKVAIFGTGDQVTYPDSFIDAVGILYDTVVAKGATVVGFTDTKGYDFSGSQALRDGKFVGLALDEDNQSSKTEGRITEWIKQLV</sequence>
<dbReference type="NCBIfam" id="NF006736">
    <property type="entry name" value="PRK09267.1-2"/>
    <property type="match status" value="1"/>
</dbReference>
<reference evidence="10 11" key="1">
    <citation type="submission" date="2017-01" db="EMBL/GenBank/DDBJ databases">
        <authorList>
            <person name="Mah S.A."/>
            <person name="Swanson W.J."/>
            <person name="Moy G.W."/>
            <person name="Vacquier V.D."/>
        </authorList>
    </citation>
    <scope>NUCLEOTIDE SEQUENCE [LARGE SCALE GENOMIC DNA]</scope>
    <source>
        <strain evidence="10 11">DSM 11589</strain>
    </source>
</reference>
<dbReference type="InterPro" id="IPR050619">
    <property type="entry name" value="Flavodoxin"/>
</dbReference>
<evidence type="ECO:0000256" key="3">
    <source>
        <dbReference type="ARBA" id="ARBA00022448"/>
    </source>
</evidence>
<dbReference type="OrthoDB" id="359268at2"/>
<comment type="cofactor">
    <cofactor evidence="1 8">
        <name>FMN</name>
        <dbReference type="ChEBI" id="CHEBI:58210"/>
    </cofactor>
</comment>
<dbReference type="EMBL" id="FTOA01000001">
    <property type="protein sequence ID" value="SIS36586.1"/>
    <property type="molecule type" value="Genomic_DNA"/>
</dbReference>
<evidence type="ECO:0000313" key="11">
    <source>
        <dbReference type="Proteomes" id="UP000185678"/>
    </source>
</evidence>
<dbReference type="RefSeq" id="WP_076397945.1">
    <property type="nucleotide sequence ID" value="NZ_FTOA01000001.1"/>
</dbReference>
<evidence type="ECO:0000259" key="9">
    <source>
        <dbReference type="PROSITE" id="PS50902"/>
    </source>
</evidence>
<comment type="similarity">
    <text evidence="2 8">Belongs to the flavodoxin family.</text>
</comment>
<evidence type="ECO:0000256" key="1">
    <source>
        <dbReference type="ARBA" id="ARBA00001917"/>
    </source>
</evidence>
<evidence type="ECO:0000256" key="7">
    <source>
        <dbReference type="ARBA" id="ARBA00023231"/>
    </source>
</evidence>
<evidence type="ECO:0000256" key="5">
    <source>
        <dbReference type="ARBA" id="ARBA00022643"/>
    </source>
</evidence>
<dbReference type="NCBIfam" id="TIGR01752">
    <property type="entry name" value="flav_long"/>
    <property type="match status" value="1"/>
</dbReference>
<feature type="domain" description="Flavodoxin-like" evidence="9">
    <location>
        <begin position="3"/>
        <end position="160"/>
    </location>
</feature>
<name>A0A1N7IHU1_9PROT</name>
<dbReference type="GO" id="GO:0009055">
    <property type="term" value="F:electron transfer activity"/>
    <property type="evidence" value="ECO:0007669"/>
    <property type="project" value="UniProtKB-UniRule"/>
</dbReference>
<dbReference type="InterPro" id="IPR029039">
    <property type="entry name" value="Flavoprotein-like_sf"/>
</dbReference>
<keyword evidence="4 8" id="KW-0285">Flavoprotein</keyword>
<dbReference type="AlphaFoldDB" id="A0A1N7IHU1"/>
<evidence type="ECO:0000256" key="6">
    <source>
        <dbReference type="ARBA" id="ARBA00022982"/>
    </source>
</evidence>
<dbReference type="PROSITE" id="PS00201">
    <property type="entry name" value="FLAVODOXIN"/>
    <property type="match status" value="1"/>
</dbReference>
<dbReference type="GO" id="GO:0010181">
    <property type="term" value="F:FMN binding"/>
    <property type="evidence" value="ECO:0007669"/>
    <property type="project" value="UniProtKB-UniRule"/>
</dbReference>
<dbReference type="Proteomes" id="UP000185678">
    <property type="component" value="Unassembled WGS sequence"/>
</dbReference>
<dbReference type="PANTHER" id="PTHR42809:SF1">
    <property type="entry name" value="FLAVODOXIN 1"/>
    <property type="match status" value="1"/>
</dbReference>
<dbReference type="PIRSF" id="PIRSF038996">
    <property type="entry name" value="FldA"/>
    <property type="match status" value="1"/>
</dbReference>
<evidence type="ECO:0000313" key="10">
    <source>
        <dbReference type="EMBL" id="SIS36586.1"/>
    </source>
</evidence>
<evidence type="ECO:0000256" key="4">
    <source>
        <dbReference type="ARBA" id="ARBA00022630"/>
    </source>
</evidence>
<evidence type="ECO:0000256" key="2">
    <source>
        <dbReference type="ARBA" id="ARBA00005267"/>
    </source>
</evidence>
<proteinExistence type="inferred from homology"/>
<dbReference type="InterPro" id="IPR001226">
    <property type="entry name" value="Flavodoxin_CS"/>
</dbReference>
<dbReference type="STRING" id="80876.SAMN05421779_10156"/>
<dbReference type="PANTHER" id="PTHR42809">
    <property type="entry name" value="FLAVODOXIN 2"/>
    <property type="match status" value="1"/>
</dbReference>